<dbReference type="RefSeq" id="WP_110324987.1">
    <property type="nucleotide sequence ID" value="NZ_QJKD01000014.1"/>
</dbReference>
<dbReference type="GeneID" id="86063831"/>
<feature type="transmembrane region" description="Helical" evidence="1">
    <location>
        <begin position="6"/>
        <end position="27"/>
    </location>
</feature>
<sequence length="64" mass="7222">MADPLVLEVLVFYIYEIVLFLLFSGAASTQPKFLWEGEGEAGKRAGFLFRGSQELKPEGRKKGW</sequence>
<keyword evidence="3" id="KW-1185">Reference proteome</keyword>
<name>A0A2V3XXP4_9FIRM</name>
<dbReference type="Proteomes" id="UP000248057">
    <property type="component" value="Unassembled WGS sequence"/>
</dbReference>
<gene>
    <name evidence="2" type="ORF">DFR60_114137</name>
</gene>
<evidence type="ECO:0000256" key="1">
    <source>
        <dbReference type="SAM" id="Phobius"/>
    </source>
</evidence>
<comment type="caution">
    <text evidence="2">The sequence shown here is derived from an EMBL/GenBank/DDBJ whole genome shotgun (WGS) entry which is preliminary data.</text>
</comment>
<protein>
    <submittedName>
        <fullName evidence="2">Uncharacterized protein</fullName>
    </submittedName>
</protein>
<keyword evidence="1" id="KW-0472">Membrane</keyword>
<proteinExistence type="predicted"/>
<reference evidence="2 3" key="1">
    <citation type="submission" date="2018-05" db="EMBL/GenBank/DDBJ databases">
        <title>Genomic Encyclopedia of Type Strains, Phase IV (KMG-IV): sequencing the most valuable type-strain genomes for metagenomic binning, comparative biology and taxonomic classification.</title>
        <authorList>
            <person name="Goeker M."/>
        </authorList>
    </citation>
    <scope>NUCLEOTIDE SEQUENCE [LARGE SCALE GENOMIC DNA]</scope>
    <source>
        <strain evidence="2 3">DSM 24995</strain>
    </source>
</reference>
<evidence type="ECO:0000313" key="3">
    <source>
        <dbReference type="Proteomes" id="UP000248057"/>
    </source>
</evidence>
<accession>A0A2V3XXP4</accession>
<dbReference type="AlphaFoldDB" id="A0A2V3XXP4"/>
<evidence type="ECO:0000313" key="2">
    <source>
        <dbReference type="EMBL" id="PXX49345.1"/>
    </source>
</evidence>
<keyword evidence="1" id="KW-1133">Transmembrane helix</keyword>
<dbReference type="EMBL" id="QJKD01000014">
    <property type="protein sequence ID" value="PXX49345.1"/>
    <property type="molecule type" value="Genomic_DNA"/>
</dbReference>
<keyword evidence="1" id="KW-0812">Transmembrane</keyword>
<organism evidence="2 3">
    <name type="scientific">Hungatella effluvii</name>
    <dbReference type="NCBI Taxonomy" id="1096246"/>
    <lineage>
        <taxon>Bacteria</taxon>
        <taxon>Bacillati</taxon>
        <taxon>Bacillota</taxon>
        <taxon>Clostridia</taxon>
        <taxon>Lachnospirales</taxon>
        <taxon>Lachnospiraceae</taxon>
        <taxon>Hungatella</taxon>
    </lineage>
</organism>